<evidence type="ECO:0000313" key="6">
    <source>
        <dbReference type="Proteomes" id="UP001205748"/>
    </source>
</evidence>
<dbReference type="Gene3D" id="3.30.750.70">
    <property type="entry name" value="4-hydroxybutyrate coenzyme like domains"/>
    <property type="match status" value="1"/>
</dbReference>
<evidence type="ECO:0000256" key="2">
    <source>
        <dbReference type="ARBA" id="ARBA00022679"/>
    </source>
</evidence>
<protein>
    <submittedName>
        <fullName evidence="5">4-hydroxybutyrate CoA-transferase</fullName>
    </submittedName>
</protein>
<dbReference type="AlphaFoldDB" id="A0AAE3KZR4"/>
<dbReference type="Pfam" id="PF13336">
    <property type="entry name" value="AcetylCoA_hyd_C"/>
    <property type="match status" value="1"/>
</dbReference>
<dbReference type="GO" id="GO:0006083">
    <property type="term" value="P:acetate metabolic process"/>
    <property type="evidence" value="ECO:0007669"/>
    <property type="project" value="InterPro"/>
</dbReference>
<evidence type="ECO:0000256" key="1">
    <source>
        <dbReference type="ARBA" id="ARBA00009632"/>
    </source>
</evidence>
<dbReference type="InterPro" id="IPR003702">
    <property type="entry name" value="ActCoA_hydro_N"/>
</dbReference>
<dbReference type="GO" id="GO:0008775">
    <property type="term" value="F:acetate CoA-transferase activity"/>
    <property type="evidence" value="ECO:0007669"/>
    <property type="project" value="InterPro"/>
</dbReference>
<keyword evidence="6" id="KW-1185">Reference proteome</keyword>
<accession>A0AAE3KZR4</accession>
<dbReference type="InterPro" id="IPR046433">
    <property type="entry name" value="ActCoA_hydro"/>
</dbReference>
<dbReference type="InterPro" id="IPR026888">
    <property type="entry name" value="AcetylCoA_hyd_C"/>
</dbReference>
<keyword evidence="2" id="KW-0808">Transferase</keyword>
<organism evidence="5 6">
    <name type="scientific">Irregularibacter muris</name>
    <dbReference type="NCBI Taxonomy" id="1796619"/>
    <lineage>
        <taxon>Bacteria</taxon>
        <taxon>Bacillati</taxon>
        <taxon>Bacillota</taxon>
        <taxon>Clostridia</taxon>
        <taxon>Eubacteriales</taxon>
        <taxon>Eubacteriaceae</taxon>
        <taxon>Irregularibacter</taxon>
    </lineage>
</organism>
<dbReference type="EMBL" id="JANKAS010000011">
    <property type="protein sequence ID" value="MCR1899625.1"/>
    <property type="molecule type" value="Genomic_DNA"/>
</dbReference>
<evidence type="ECO:0000259" key="3">
    <source>
        <dbReference type="Pfam" id="PF02550"/>
    </source>
</evidence>
<reference evidence="5" key="1">
    <citation type="submission" date="2022-07" db="EMBL/GenBank/DDBJ databases">
        <title>Enhanced cultured diversity of the mouse gut microbiota enables custom-made synthetic communities.</title>
        <authorList>
            <person name="Afrizal A."/>
        </authorList>
    </citation>
    <scope>NUCLEOTIDE SEQUENCE</scope>
    <source>
        <strain evidence="5">DSM 28593</strain>
    </source>
</reference>
<dbReference type="Gene3D" id="3.40.1080.20">
    <property type="entry name" value="Acetyl-CoA hydrolase/transferase C-terminal domain"/>
    <property type="match status" value="1"/>
</dbReference>
<proteinExistence type="inferred from homology"/>
<dbReference type="PANTHER" id="PTHR21432:SF20">
    <property type="entry name" value="ACETYL-COA HYDROLASE"/>
    <property type="match status" value="1"/>
</dbReference>
<dbReference type="Proteomes" id="UP001205748">
    <property type="component" value="Unassembled WGS sequence"/>
</dbReference>
<dbReference type="Gene3D" id="3.40.1080.10">
    <property type="entry name" value="Glutaconate Coenzyme A-transferase"/>
    <property type="match status" value="1"/>
</dbReference>
<evidence type="ECO:0000259" key="4">
    <source>
        <dbReference type="Pfam" id="PF13336"/>
    </source>
</evidence>
<comment type="caution">
    <text evidence="5">The sequence shown here is derived from an EMBL/GenBank/DDBJ whole genome shotgun (WGS) entry which is preliminary data.</text>
</comment>
<dbReference type="SUPFAM" id="SSF100950">
    <property type="entry name" value="NagB/RpiA/CoA transferase-like"/>
    <property type="match status" value="2"/>
</dbReference>
<feature type="domain" description="Acetyl-CoA hydrolase/transferase N-terminal" evidence="3">
    <location>
        <begin position="6"/>
        <end position="180"/>
    </location>
</feature>
<dbReference type="Pfam" id="PF02550">
    <property type="entry name" value="AcetylCoA_hydro"/>
    <property type="match status" value="1"/>
</dbReference>
<gene>
    <name evidence="5" type="ORF">NSA47_11620</name>
</gene>
<dbReference type="InterPro" id="IPR038460">
    <property type="entry name" value="AcetylCoA_hyd_C_sf"/>
</dbReference>
<comment type="similarity">
    <text evidence="1">Belongs to the acetyl-CoA hydrolase/transferase family.</text>
</comment>
<dbReference type="InterPro" id="IPR037171">
    <property type="entry name" value="NagB/RpiA_transferase-like"/>
</dbReference>
<dbReference type="RefSeq" id="WP_257532174.1">
    <property type="nucleotide sequence ID" value="NZ_JANKAS010000011.1"/>
</dbReference>
<name>A0AAE3KZR4_9FIRM</name>
<evidence type="ECO:0000313" key="5">
    <source>
        <dbReference type="EMBL" id="MCR1899625.1"/>
    </source>
</evidence>
<feature type="domain" description="Acetyl-CoA hydrolase/transferase C-terminal" evidence="4">
    <location>
        <begin position="271"/>
        <end position="423"/>
    </location>
</feature>
<sequence>MSWQSIYKEKLLLADEAIQYIKPKDRVAVGHAVGEPSFILDAMVKNRERYSDVEIVHLVPMGKAEYAQVGMEPYFRHNAIFAGGVTRDAIQSGRADFTPCFFYQVPKLLQESIPVDVALIQLSSPDEHGYCSFGVSNDYTKPVAESAKRVIAEINDQMPRILGDNFIHISDIDFLVENSHPVIELPPAKIGEVEKEIGRYCASLIEDGSTLQLGIGSIPDAVLLCLKDKKDLGIHSEMISDGVIELVEAGVITNKKKTLHPGKSVVAFLMGSKRLYDYANNNPSIEMRPVDYVNNPLIIMQNHKMVSINSCVQVDLMGQVASESIGLKQISGVGGQVDFVRGASMGLEGKSIIAIPSTAARGKVSRIVPLLDQGAAVTTSRNDVDYIVTEYGIARLKGKTLRERAKALITIAHPDFQGGLINEYEKRFKARF</sequence>
<dbReference type="PANTHER" id="PTHR21432">
    <property type="entry name" value="ACETYL-COA HYDROLASE-RELATED"/>
    <property type="match status" value="1"/>
</dbReference>